<protein>
    <recommendedName>
        <fullName evidence="5">HMA domain-containing protein</fullName>
    </recommendedName>
</protein>
<name>A0ABD0VHA3_DENTH</name>
<dbReference type="InterPro" id="IPR044577">
    <property type="entry name" value="HIPP4/7/8/17/18/19"/>
</dbReference>
<dbReference type="InterPro" id="IPR006121">
    <property type="entry name" value="HMA_dom"/>
</dbReference>
<dbReference type="SUPFAM" id="SSF55008">
    <property type="entry name" value="HMA, heavy metal-associated domain"/>
    <property type="match status" value="2"/>
</dbReference>
<feature type="region of interest" description="Disordered" evidence="4">
    <location>
        <begin position="91"/>
        <end position="125"/>
    </location>
</feature>
<dbReference type="PANTHER" id="PTHR46195:SF10">
    <property type="entry name" value="HEAVY METAL-ASSOCIATED DOMAIN CONTAINING PROTEIN, EXPRESSED"/>
    <property type="match status" value="1"/>
</dbReference>
<sequence length="265" mass="30543">MVEEQKEVGESKNEVKEEKKEEEKKEEEPQEIVLKVDMHCEGCARKVAKSLRGIEGVEEVKIDIKARMVVVKGKTADPLNVRERVQKKTRRKVEIISPLPKPPEEEKKEEAKEAPPEEKKEEPKPITVTLKVSMHCAACAQVLQKRIKKINGVESVETDFLNEQVTVKGFVDPTNLIENVYRRTKKQASIIPIEEKKEEENKPLEEKKEDKSEESEKKEETKEEDDSKLNAKKLEYLPPKLFLEYAYAYPPEIFSDENPNACCIV</sequence>
<evidence type="ECO:0000256" key="4">
    <source>
        <dbReference type="SAM" id="MobiDB-lite"/>
    </source>
</evidence>
<reference evidence="6 7" key="1">
    <citation type="journal article" date="2024" name="Plant Biotechnol. J.">
        <title>Dendrobium thyrsiflorum genome and its molecular insights into genes involved in important horticultural traits.</title>
        <authorList>
            <person name="Chen B."/>
            <person name="Wang J.Y."/>
            <person name="Zheng P.J."/>
            <person name="Li K.L."/>
            <person name="Liang Y.M."/>
            <person name="Chen X.F."/>
            <person name="Zhang C."/>
            <person name="Zhao X."/>
            <person name="He X."/>
            <person name="Zhang G.Q."/>
            <person name="Liu Z.J."/>
            <person name="Xu Q."/>
        </authorList>
    </citation>
    <scope>NUCLEOTIDE SEQUENCE [LARGE SCALE GENOMIC DNA]</scope>
    <source>
        <strain evidence="6">GZMU011</strain>
    </source>
</reference>
<evidence type="ECO:0000256" key="1">
    <source>
        <dbReference type="ARBA" id="ARBA00022723"/>
    </source>
</evidence>
<dbReference type="GO" id="GO:0046872">
    <property type="term" value="F:metal ion binding"/>
    <property type="evidence" value="ECO:0007669"/>
    <property type="project" value="UniProtKB-KW"/>
</dbReference>
<dbReference type="InterPro" id="IPR036163">
    <property type="entry name" value="HMA_dom_sf"/>
</dbReference>
<dbReference type="CDD" id="cd00371">
    <property type="entry name" value="HMA"/>
    <property type="match status" value="2"/>
</dbReference>
<comment type="caution">
    <text evidence="6">The sequence shown here is derived from an EMBL/GenBank/DDBJ whole genome shotgun (WGS) entry which is preliminary data.</text>
</comment>
<feature type="domain" description="HMA" evidence="5">
    <location>
        <begin position="125"/>
        <end position="189"/>
    </location>
</feature>
<feature type="region of interest" description="Disordered" evidence="4">
    <location>
        <begin position="1"/>
        <end position="32"/>
    </location>
</feature>
<comment type="similarity">
    <text evidence="3">Belongs to the HIPP family.</text>
</comment>
<keyword evidence="2" id="KW-0636">Prenylation</keyword>
<evidence type="ECO:0000256" key="2">
    <source>
        <dbReference type="ARBA" id="ARBA00023289"/>
    </source>
</evidence>
<organism evidence="6 7">
    <name type="scientific">Dendrobium thyrsiflorum</name>
    <name type="common">Pinecone-like raceme dendrobium</name>
    <name type="synonym">Orchid</name>
    <dbReference type="NCBI Taxonomy" id="117978"/>
    <lineage>
        <taxon>Eukaryota</taxon>
        <taxon>Viridiplantae</taxon>
        <taxon>Streptophyta</taxon>
        <taxon>Embryophyta</taxon>
        <taxon>Tracheophyta</taxon>
        <taxon>Spermatophyta</taxon>
        <taxon>Magnoliopsida</taxon>
        <taxon>Liliopsida</taxon>
        <taxon>Asparagales</taxon>
        <taxon>Orchidaceae</taxon>
        <taxon>Epidendroideae</taxon>
        <taxon>Malaxideae</taxon>
        <taxon>Dendrobiinae</taxon>
        <taxon>Dendrobium</taxon>
    </lineage>
</organism>
<feature type="region of interest" description="Disordered" evidence="4">
    <location>
        <begin position="194"/>
        <end position="230"/>
    </location>
</feature>
<dbReference type="EMBL" id="JANQDX010000007">
    <property type="protein sequence ID" value="KAL0921853.1"/>
    <property type="molecule type" value="Genomic_DNA"/>
</dbReference>
<dbReference type="PANTHER" id="PTHR46195">
    <property type="entry name" value="HEAVY METAL-ASSOCIATED ISOPRENYLATED PLANT PROTEIN 7"/>
    <property type="match status" value="1"/>
</dbReference>
<feature type="domain" description="HMA" evidence="5">
    <location>
        <begin position="29"/>
        <end position="93"/>
    </location>
</feature>
<proteinExistence type="inferred from homology"/>
<dbReference type="Pfam" id="PF00403">
    <property type="entry name" value="HMA"/>
    <property type="match status" value="2"/>
</dbReference>
<accession>A0ABD0VHA3</accession>
<evidence type="ECO:0000313" key="6">
    <source>
        <dbReference type="EMBL" id="KAL0921853.1"/>
    </source>
</evidence>
<gene>
    <name evidence="6" type="ORF">M5K25_008967</name>
</gene>
<dbReference type="Gene3D" id="3.30.70.100">
    <property type="match status" value="2"/>
</dbReference>
<dbReference type="PROSITE" id="PS50846">
    <property type="entry name" value="HMA_2"/>
    <property type="match status" value="2"/>
</dbReference>
<feature type="compositionally biased region" description="Basic and acidic residues" evidence="4">
    <location>
        <begin position="1"/>
        <end position="27"/>
    </location>
</feature>
<keyword evidence="1" id="KW-0479">Metal-binding</keyword>
<keyword evidence="2" id="KW-0449">Lipoprotein</keyword>
<keyword evidence="7" id="KW-1185">Reference proteome</keyword>
<evidence type="ECO:0000259" key="5">
    <source>
        <dbReference type="PROSITE" id="PS50846"/>
    </source>
</evidence>
<dbReference type="Proteomes" id="UP001552299">
    <property type="component" value="Unassembled WGS sequence"/>
</dbReference>
<feature type="compositionally biased region" description="Basic and acidic residues" evidence="4">
    <location>
        <begin position="102"/>
        <end position="124"/>
    </location>
</feature>
<evidence type="ECO:0000256" key="3">
    <source>
        <dbReference type="ARBA" id="ARBA00024045"/>
    </source>
</evidence>
<evidence type="ECO:0000313" key="7">
    <source>
        <dbReference type="Proteomes" id="UP001552299"/>
    </source>
</evidence>
<dbReference type="AlphaFoldDB" id="A0ABD0VHA3"/>